<name>A0A2I1DML0_9PROT</name>
<dbReference type="Pfam" id="PF01420">
    <property type="entry name" value="Methylase_S"/>
    <property type="match status" value="2"/>
</dbReference>
<dbReference type="InterPro" id="IPR052021">
    <property type="entry name" value="Type-I_RS_S_subunit"/>
</dbReference>
<protein>
    <recommendedName>
        <fullName evidence="4">Type I restriction modification DNA specificity domain-containing protein</fullName>
    </recommendedName>
</protein>
<evidence type="ECO:0000256" key="3">
    <source>
        <dbReference type="ARBA" id="ARBA00023125"/>
    </source>
</evidence>
<dbReference type="InParanoid" id="A0A2I1DML0"/>
<dbReference type="REBASE" id="259322">
    <property type="entry name" value="S.AspSHORF6345P"/>
</dbReference>
<accession>A0A2I1DML0</accession>
<dbReference type="EMBL" id="MXAV01000025">
    <property type="protein sequence ID" value="PKY11110.1"/>
    <property type="molecule type" value="Genomic_DNA"/>
</dbReference>
<dbReference type="Gene3D" id="1.10.287.1120">
    <property type="entry name" value="Bipartite methylase S protein"/>
    <property type="match status" value="1"/>
</dbReference>
<evidence type="ECO:0000256" key="2">
    <source>
        <dbReference type="ARBA" id="ARBA00022747"/>
    </source>
</evidence>
<dbReference type="CDD" id="cd17517">
    <property type="entry name" value="RMtype1_S_EcoKI_StySPI-TRD2-CR2_like"/>
    <property type="match status" value="1"/>
</dbReference>
<dbReference type="RefSeq" id="WP_101537524.1">
    <property type="nucleotide sequence ID" value="NZ_MXAV01000025.1"/>
</dbReference>
<dbReference type="InterPro" id="IPR000055">
    <property type="entry name" value="Restrct_endonuc_typeI_TRD"/>
</dbReference>
<dbReference type="GO" id="GO:0009307">
    <property type="term" value="P:DNA restriction-modification system"/>
    <property type="evidence" value="ECO:0007669"/>
    <property type="project" value="UniProtKB-KW"/>
</dbReference>
<evidence type="ECO:0000313" key="6">
    <source>
        <dbReference type="Proteomes" id="UP000234329"/>
    </source>
</evidence>
<evidence type="ECO:0000259" key="4">
    <source>
        <dbReference type="Pfam" id="PF01420"/>
    </source>
</evidence>
<feature type="domain" description="Type I restriction modification DNA specificity" evidence="4">
    <location>
        <begin position="187"/>
        <end position="371"/>
    </location>
</feature>
<dbReference type="OrthoDB" id="398435at2"/>
<dbReference type="InterPro" id="IPR044946">
    <property type="entry name" value="Restrct_endonuc_typeI_TRD_sf"/>
</dbReference>
<evidence type="ECO:0000313" key="5">
    <source>
        <dbReference type="EMBL" id="PKY11110.1"/>
    </source>
</evidence>
<proteinExistence type="inferred from homology"/>
<dbReference type="SUPFAM" id="SSF116734">
    <property type="entry name" value="DNA methylase specificity domain"/>
    <property type="match status" value="2"/>
</dbReference>
<keyword evidence="6" id="KW-1185">Reference proteome</keyword>
<dbReference type="GO" id="GO:0003677">
    <property type="term" value="F:DNA binding"/>
    <property type="evidence" value="ECO:0007669"/>
    <property type="project" value="UniProtKB-KW"/>
</dbReference>
<comment type="similarity">
    <text evidence="1">Belongs to the type-I restriction system S methylase family.</text>
</comment>
<dbReference type="PANTHER" id="PTHR30408:SF12">
    <property type="entry name" value="TYPE I RESTRICTION ENZYME MJAVIII SPECIFICITY SUBUNIT"/>
    <property type="match status" value="1"/>
</dbReference>
<dbReference type="AlphaFoldDB" id="A0A2I1DML0"/>
<dbReference type="PANTHER" id="PTHR30408">
    <property type="entry name" value="TYPE-1 RESTRICTION ENZYME ECOKI SPECIFICITY PROTEIN"/>
    <property type="match status" value="1"/>
</dbReference>
<feature type="domain" description="Type I restriction modification DNA specificity" evidence="4">
    <location>
        <begin position="1"/>
        <end position="153"/>
    </location>
</feature>
<keyword evidence="3" id="KW-0238">DNA-binding</keyword>
<reference evidence="5 6" key="1">
    <citation type="submission" date="2017-03" db="EMBL/GenBank/DDBJ databases">
        <title>Draft genime sequence of the acidophilic sulfur-oxidizing bacterium Acidithiobacillus sp. SH, isolated from seawater.</title>
        <authorList>
            <person name="Sharmin S."/>
            <person name="Tokuhisa M."/>
            <person name="Kanao T."/>
            <person name="Kamimura K."/>
        </authorList>
    </citation>
    <scope>NUCLEOTIDE SEQUENCE [LARGE SCALE GENOMIC DNA]</scope>
    <source>
        <strain evidence="5 6">SH</strain>
    </source>
</reference>
<gene>
    <name evidence="5" type="ORF">B1757_06355</name>
</gene>
<evidence type="ECO:0000256" key="1">
    <source>
        <dbReference type="ARBA" id="ARBA00010923"/>
    </source>
</evidence>
<keyword evidence="2" id="KW-0680">Restriction system</keyword>
<organism evidence="5 6">
    <name type="scientific">Acidithiobacillus marinus</name>
    <dbReference type="NCBI Taxonomy" id="187490"/>
    <lineage>
        <taxon>Bacteria</taxon>
        <taxon>Pseudomonadati</taxon>
        <taxon>Pseudomonadota</taxon>
        <taxon>Acidithiobacillia</taxon>
        <taxon>Acidithiobacillales</taxon>
        <taxon>Acidithiobacillaceae</taxon>
        <taxon>Acidithiobacillus</taxon>
    </lineage>
</organism>
<comment type="caution">
    <text evidence="5">The sequence shown here is derived from an EMBL/GenBank/DDBJ whole genome shotgun (WGS) entry which is preliminary data.</text>
</comment>
<sequence>MSEWNQKPLGSLCAIKTGKKDVNEGSPNGAYPFFTCSRDVHASDYYSFDTDAILIAGNGAVGETKLYRGKFEAYQRTYVLDGFEEDLDFIFYVLKGSLSEALSKVVSGSTMPYIRKGDLERFPIPLPPLPEQKKIAHILSTVQRAIEAQERIIQTTTELKKALMHKLFTEGLRNEPQKQTEIGPVPESWEVKPLIDTVEFIDYGVSQAIPKTPTPEGVKIVSTADIDKQGNLLYRKIRRIVVPVKTANRLVLKDGDVLFNWRNSAELIGKSAIYEEQDEPHIFASFILRICAGEKKSHNYFLKHLMNHYREEGVFVKLARRAVNQANYNKNEISVLKIPSPPYEQQVEIAKTIGAVDAKIWSHADKKRSLEDLFRTLLHELMTAKTRVNEIRLGANT</sequence>
<dbReference type="Gene3D" id="3.90.220.20">
    <property type="entry name" value="DNA methylase specificity domains"/>
    <property type="match status" value="2"/>
</dbReference>
<dbReference type="Proteomes" id="UP000234329">
    <property type="component" value="Unassembled WGS sequence"/>
</dbReference>